<dbReference type="AlphaFoldDB" id="F1T865"/>
<protein>
    <recommendedName>
        <fullName evidence="4">Peptidase C45 acyl-coenzyme A:6-aminopenicillanic acid acyl-transferase</fullName>
    </recommendedName>
</protein>
<keyword evidence="1" id="KW-0732">Signal</keyword>
<dbReference type="PANTHER" id="PTHR35190">
    <property type="entry name" value="PROTEIN DCD1B"/>
    <property type="match status" value="1"/>
</dbReference>
<dbReference type="OrthoDB" id="1736836at2"/>
<keyword evidence="3" id="KW-1185">Reference proteome</keyword>
<dbReference type="NCBIfam" id="NF040521">
    <property type="entry name" value="C45_proenzyme"/>
    <property type="match status" value="1"/>
</dbReference>
<evidence type="ECO:0008006" key="4">
    <source>
        <dbReference type="Google" id="ProtNLM"/>
    </source>
</evidence>
<reference evidence="2" key="1">
    <citation type="submission" date="2009-07" db="EMBL/GenBank/DDBJ databases">
        <authorList>
            <consortium name="US DOE Joint Genome Institute (JGI-PGF)"/>
            <person name="Lucas S."/>
            <person name="Copeland A."/>
            <person name="Lapidus A."/>
            <person name="Glavina del Rio T."/>
            <person name="Tice H."/>
            <person name="Bruce D."/>
            <person name="Goodwin L."/>
            <person name="Pitluck S."/>
            <person name="Larimer F."/>
            <person name="Land M.L."/>
            <person name="Mouttaki H."/>
            <person name="He Z."/>
            <person name="Zhou J."/>
            <person name="Hemme C.L."/>
        </authorList>
    </citation>
    <scope>NUCLEOTIDE SEQUENCE</scope>
    <source>
        <strain evidence="2">DSM 2782</strain>
    </source>
</reference>
<comment type="caution">
    <text evidence="2">The sequence shown here is derived from an EMBL/GenBank/DDBJ whole genome shotgun (WGS) entry which is preliminary data.</text>
</comment>
<dbReference type="Proteomes" id="UP000003860">
    <property type="component" value="Unassembled WGS sequence"/>
</dbReference>
<evidence type="ECO:0000313" key="2">
    <source>
        <dbReference type="EMBL" id="EGD49663.1"/>
    </source>
</evidence>
<dbReference type="eggNOG" id="ENOG502ZA7F">
    <property type="taxonomic scope" value="Bacteria"/>
</dbReference>
<gene>
    <name evidence="2" type="ORF">Cpap_4105</name>
</gene>
<feature type="signal peptide" evidence="1">
    <location>
        <begin position="1"/>
        <end position="20"/>
    </location>
</feature>
<dbReference type="STRING" id="588581.Cpap_4105"/>
<feature type="chain" id="PRO_5038681760" description="Peptidase C45 acyl-coenzyme A:6-aminopenicillanic acid acyl-transferase" evidence="1">
    <location>
        <begin position="21"/>
        <end position="432"/>
    </location>
</feature>
<dbReference type="InterPro" id="IPR047803">
    <property type="entry name" value="DCD1A/B-like"/>
</dbReference>
<accession>F1T865</accession>
<name>F1T865_9FIRM</name>
<reference evidence="2" key="2">
    <citation type="submission" date="2011-01" db="EMBL/GenBank/DDBJ databases">
        <title>The Non-contiguous Finished genome of Clostridium papyrosolvens.</title>
        <authorList>
            <person name="Lucas S."/>
            <person name="Copeland A."/>
            <person name="Lapidus A."/>
            <person name="Cheng J.-F."/>
            <person name="Goodwin L."/>
            <person name="Pitluck S."/>
            <person name="Misra M."/>
            <person name="Chertkov O."/>
            <person name="Detter J.C."/>
            <person name="Han C."/>
            <person name="Tapia R."/>
            <person name="Land M."/>
            <person name="Hauser L."/>
            <person name="Kyrpides N."/>
            <person name="Ivanova N."/>
            <person name="Pagani I."/>
            <person name="Mouttaki H."/>
            <person name="He Z."/>
            <person name="Zhou J."/>
            <person name="Hemme C.L."/>
            <person name="Woyke T."/>
        </authorList>
    </citation>
    <scope>NUCLEOTIDE SEQUENCE [LARGE SCALE GENOMIC DNA]</scope>
    <source>
        <strain evidence="2">DSM 2782</strain>
    </source>
</reference>
<sequence>MKKLLAGLLIVLLVFQTACTQDLSVVKGSPDYKGKGVTITDKGNYFDVTLDFTKGLSHREIGKEFAKGILCVVPDYEALVDSYIADNLFKSEYNEAFWRVDDIKTQIDKDYREEIEGMSEVFSGGDKNIRGDNKISKDEFYLFNLFLDAIRSTQCSFVSVFGSKSSTGKTITGRILDWYGGNKNQLPRIQGIITMKNATGSICSIGYMGFMGIITGFNDRKIFAAVQESTSGAAYSSVGKRSYPMDLRYALENTENMDKTISLMQDEKKQYAVNHLIVFSDPNESKILENNFSGRGTGEGRVRRAVRTDESKLNKGITWGIKDAVASVNSFLLDGNTDNHTRNKYNTRRWKYIKEQLSGREAKFSTEDIKNIMTYTKGSPRALLDTRYLYTKATMSMTVFQPDTLSLEIYFFPRNTLKVPDKPTFERISVFQ</sequence>
<evidence type="ECO:0000256" key="1">
    <source>
        <dbReference type="SAM" id="SignalP"/>
    </source>
</evidence>
<dbReference type="PANTHER" id="PTHR35190:SF1">
    <property type="entry name" value="PEPTIDASE C45 HYDROLASE DOMAIN-CONTAINING PROTEIN"/>
    <property type="match status" value="1"/>
</dbReference>
<dbReference type="Gene3D" id="3.60.60.10">
    <property type="entry name" value="Penicillin V Acylase, Chain A"/>
    <property type="match status" value="1"/>
</dbReference>
<proteinExistence type="predicted"/>
<dbReference type="EMBL" id="ACXX02000001">
    <property type="protein sequence ID" value="EGD49663.1"/>
    <property type="molecule type" value="Genomic_DNA"/>
</dbReference>
<organism evidence="2 3">
    <name type="scientific">Ruminiclostridium papyrosolvens DSM 2782</name>
    <dbReference type="NCBI Taxonomy" id="588581"/>
    <lineage>
        <taxon>Bacteria</taxon>
        <taxon>Bacillati</taxon>
        <taxon>Bacillota</taxon>
        <taxon>Clostridia</taxon>
        <taxon>Eubacteriales</taxon>
        <taxon>Oscillospiraceae</taxon>
        <taxon>Ruminiclostridium</taxon>
    </lineage>
</organism>
<dbReference type="InterPro" id="IPR047794">
    <property type="entry name" value="C45_proenzyme-like"/>
</dbReference>
<dbReference type="RefSeq" id="WP_004616552.1">
    <property type="nucleotide sequence ID" value="NZ_ACXX02000001.1"/>
</dbReference>
<evidence type="ECO:0000313" key="3">
    <source>
        <dbReference type="Proteomes" id="UP000003860"/>
    </source>
</evidence>